<dbReference type="SUPFAM" id="SSF55729">
    <property type="entry name" value="Acyl-CoA N-acyltransferases (Nat)"/>
    <property type="match status" value="1"/>
</dbReference>
<dbReference type="Pfam" id="PF00583">
    <property type="entry name" value="Acetyltransf_1"/>
    <property type="match status" value="1"/>
</dbReference>
<keyword evidence="2" id="KW-0012">Acyltransferase</keyword>
<dbReference type="InterPro" id="IPR016181">
    <property type="entry name" value="Acyl_CoA_acyltransferase"/>
</dbReference>
<evidence type="ECO:0000256" key="1">
    <source>
        <dbReference type="ARBA" id="ARBA00022679"/>
    </source>
</evidence>
<dbReference type="Proteomes" id="UP000737171">
    <property type="component" value="Unassembled WGS sequence"/>
</dbReference>
<sequence>MKLISCTEAEHAAAILAIFNEAIANSTALYDYRPRAPESMGPWFATKRANGFPVIGAVDDAGTLLGFASYGTFRAWPAYKYSVEHSIYIHADHRGHGLGRVLLQALVDAAGERDVHVMVGGIDARNDASIALHEKLGFQHAGTIREAGFKFGRWLDLAFYQRTLTTPLQPVDG</sequence>
<evidence type="ECO:0000256" key="2">
    <source>
        <dbReference type="ARBA" id="ARBA00023315"/>
    </source>
</evidence>
<evidence type="ECO:0000259" key="3">
    <source>
        <dbReference type="PROSITE" id="PS51186"/>
    </source>
</evidence>
<dbReference type="CDD" id="cd04301">
    <property type="entry name" value="NAT_SF"/>
    <property type="match status" value="1"/>
</dbReference>
<dbReference type="RefSeq" id="WP_173125796.1">
    <property type="nucleotide sequence ID" value="NZ_JABRWJ010000006.1"/>
</dbReference>
<dbReference type="PANTHER" id="PTHR43072">
    <property type="entry name" value="N-ACETYLTRANSFERASE"/>
    <property type="match status" value="1"/>
</dbReference>
<comment type="caution">
    <text evidence="4">The sequence shown here is derived from an EMBL/GenBank/DDBJ whole genome shotgun (WGS) entry which is preliminary data.</text>
</comment>
<gene>
    <name evidence="4" type="ORF">HLB44_19815</name>
</gene>
<keyword evidence="1" id="KW-0808">Transferase</keyword>
<dbReference type="EMBL" id="JABRWJ010000006">
    <property type="protein sequence ID" value="NRF69248.1"/>
    <property type="molecule type" value="Genomic_DNA"/>
</dbReference>
<dbReference type="PANTHER" id="PTHR43072:SF23">
    <property type="entry name" value="UPF0039 PROTEIN C11D3.02C"/>
    <property type="match status" value="1"/>
</dbReference>
<dbReference type="InterPro" id="IPR000182">
    <property type="entry name" value="GNAT_dom"/>
</dbReference>
<keyword evidence="5" id="KW-1185">Reference proteome</keyword>
<organism evidence="4 5">
    <name type="scientific">Pseudaquabacterium terrae</name>
    <dbReference type="NCBI Taxonomy" id="2732868"/>
    <lineage>
        <taxon>Bacteria</taxon>
        <taxon>Pseudomonadati</taxon>
        <taxon>Pseudomonadota</taxon>
        <taxon>Betaproteobacteria</taxon>
        <taxon>Burkholderiales</taxon>
        <taxon>Sphaerotilaceae</taxon>
        <taxon>Pseudaquabacterium</taxon>
    </lineage>
</organism>
<evidence type="ECO:0000313" key="4">
    <source>
        <dbReference type="EMBL" id="NRF69248.1"/>
    </source>
</evidence>
<accession>A0ABX2EKW0</accession>
<feature type="domain" description="N-acetyltransferase" evidence="3">
    <location>
        <begin position="1"/>
        <end position="160"/>
    </location>
</feature>
<proteinExistence type="predicted"/>
<evidence type="ECO:0000313" key="5">
    <source>
        <dbReference type="Proteomes" id="UP000737171"/>
    </source>
</evidence>
<name>A0ABX2EKW0_9BURK</name>
<reference evidence="4 5" key="1">
    <citation type="submission" date="2020-05" db="EMBL/GenBank/DDBJ databases">
        <title>Aquincola sp. isolate from soil.</title>
        <authorList>
            <person name="Han J."/>
            <person name="Kim D.-U."/>
        </authorList>
    </citation>
    <scope>NUCLEOTIDE SEQUENCE [LARGE SCALE GENOMIC DNA]</scope>
    <source>
        <strain evidence="4 5">S2</strain>
    </source>
</reference>
<dbReference type="Gene3D" id="3.40.630.30">
    <property type="match status" value="1"/>
</dbReference>
<protein>
    <submittedName>
        <fullName evidence="4">N-acetyltransferase family protein</fullName>
    </submittedName>
</protein>
<dbReference type="PROSITE" id="PS51186">
    <property type="entry name" value="GNAT"/>
    <property type="match status" value="1"/>
</dbReference>